<dbReference type="GO" id="GO:0005634">
    <property type="term" value="C:nucleus"/>
    <property type="evidence" value="ECO:0007669"/>
    <property type="project" value="TreeGrafter"/>
</dbReference>
<evidence type="ECO:0000313" key="7">
    <source>
        <dbReference type="EMBL" id="ABK25258.1"/>
    </source>
</evidence>
<dbReference type="EMBL" id="EF085962">
    <property type="protein sequence ID" value="ABK25258.1"/>
    <property type="molecule type" value="mRNA"/>
</dbReference>
<dbReference type="PANTHER" id="PTHR45931">
    <property type="entry name" value="SI:CH211-59O9.10"/>
    <property type="match status" value="1"/>
</dbReference>
<evidence type="ECO:0000256" key="4">
    <source>
        <dbReference type="PROSITE-ProRule" id="PRU00175"/>
    </source>
</evidence>
<proteinExistence type="evidence at transcript level"/>
<accession>A9NX97</accession>
<keyword evidence="2 4" id="KW-0863">Zinc-finger</keyword>
<organism evidence="7">
    <name type="scientific">Picea sitchensis</name>
    <name type="common">Sitka spruce</name>
    <name type="synonym">Pinus sitchensis</name>
    <dbReference type="NCBI Taxonomy" id="3332"/>
    <lineage>
        <taxon>Eukaryota</taxon>
        <taxon>Viridiplantae</taxon>
        <taxon>Streptophyta</taxon>
        <taxon>Embryophyta</taxon>
        <taxon>Tracheophyta</taxon>
        <taxon>Spermatophyta</taxon>
        <taxon>Pinopsida</taxon>
        <taxon>Pinidae</taxon>
        <taxon>Conifers I</taxon>
        <taxon>Pinales</taxon>
        <taxon>Pinaceae</taxon>
        <taxon>Picea</taxon>
    </lineage>
</organism>
<dbReference type="InterPro" id="IPR001841">
    <property type="entry name" value="Znf_RING"/>
</dbReference>
<dbReference type="GO" id="GO:0008270">
    <property type="term" value="F:zinc ion binding"/>
    <property type="evidence" value="ECO:0007669"/>
    <property type="project" value="UniProtKB-KW"/>
</dbReference>
<dbReference type="SUPFAM" id="SSF57850">
    <property type="entry name" value="RING/U-box"/>
    <property type="match status" value="1"/>
</dbReference>
<evidence type="ECO:0000256" key="2">
    <source>
        <dbReference type="ARBA" id="ARBA00022771"/>
    </source>
</evidence>
<feature type="compositionally biased region" description="Basic and acidic residues" evidence="5">
    <location>
        <begin position="67"/>
        <end position="78"/>
    </location>
</feature>
<protein>
    <recommendedName>
        <fullName evidence="6">RING-type domain-containing protein</fullName>
    </recommendedName>
</protein>
<feature type="region of interest" description="Disordered" evidence="5">
    <location>
        <begin position="27"/>
        <end position="92"/>
    </location>
</feature>
<evidence type="ECO:0000259" key="6">
    <source>
        <dbReference type="PROSITE" id="PS50089"/>
    </source>
</evidence>
<feature type="domain" description="RING-type" evidence="6">
    <location>
        <begin position="283"/>
        <end position="324"/>
    </location>
</feature>
<name>A9NX97_PICSI</name>
<sequence length="330" mass="37875">MAIFLDCERWRHNDIYCDLEHHFGSNNRYRHSRTSSSSSDDADRDRARPNNRHRKDVRPSETPNNCSDRRLPRPEFKARRLRPTPAPIGVSNYEHRPCNGPFVDHLHRARTTDHQVPLCEGSSSSSRLYSESSIETSSHRNGVSHRLLSTFLEQAIKNKILPGEVMHARDRLNEKFRASSLLSNRMRSIPSAASRVDNYAAIDEHIHLTNAENQETDVRNLPASRISESEEFMERDFSMQSGSKPPALTKMAICSLQREDFMPRSTRVKESGNENLESDLEDCPVCLEQFLSGEQIIRLPCLHRFHIGCLTQWLIICGECPYCRAIVHLA</sequence>
<dbReference type="AlphaFoldDB" id="A9NX97"/>
<keyword evidence="1" id="KW-0479">Metal-binding</keyword>
<reference evidence="7" key="1">
    <citation type="journal article" date="2008" name="BMC Genomics">
        <title>A conifer genomics resource of 200,000 spruce (Picea spp.) ESTs and 6,464 high-quality, sequence-finished full-length cDNAs for Sitka spruce (Picea sitchensis).</title>
        <authorList>
            <person name="Ralph S.G."/>
            <person name="Chun H.J."/>
            <person name="Kolosova N."/>
            <person name="Cooper D."/>
            <person name="Oddy C."/>
            <person name="Ritland C.E."/>
            <person name="Kirkpatrick R."/>
            <person name="Moore R."/>
            <person name="Barber S."/>
            <person name="Holt R.A."/>
            <person name="Jones S.J."/>
            <person name="Marra M.A."/>
            <person name="Douglas C.J."/>
            <person name="Ritland K."/>
            <person name="Bohlmann J."/>
        </authorList>
    </citation>
    <scope>NUCLEOTIDE SEQUENCE</scope>
    <source>
        <tissue evidence="7">Green portion of the leader tissue</tissue>
    </source>
</reference>
<dbReference type="SMART" id="SM00184">
    <property type="entry name" value="RING"/>
    <property type="match status" value="1"/>
</dbReference>
<keyword evidence="3" id="KW-0862">Zinc</keyword>
<evidence type="ECO:0000256" key="1">
    <source>
        <dbReference type="ARBA" id="ARBA00022723"/>
    </source>
</evidence>
<evidence type="ECO:0000256" key="5">
    <source>
        <dbReference type="SAM" id="MobiDB-lite"/>
    </source>
</evidence>
<dbReference type="PANTHER" id="PTHR45931:SF3">
    <property type="entry name" value="RING ZINC FINGER-CONTAINING PROTEIN"/>
    <property type="match status" value="1"/>
</dbReference>
<dbReference type="GO" id="GO:0006511">
    <property type="term" value="P:ubiquitin-dependent protein catabolic process"/>
    <property type="evidence" value="ECO:0007669"/>
    <property type="project" value="TreeGrafter"/>
</dbReference>
<dbReference type="InterPro" id="IPR051834">
    <property type="entry name" value="RING_finger_E3_ligase"/>
</dbReference>
<dbReference type="OMA" id="LITHCSE"/>
<dbReference type="Gene3D" id="3.30.40.10">
    <property type="entry name" value="Zinc/RING finger domain, C3HC4 (zinc finger)"/>
    <property type="match status" value="1"/>
</dbReference>
<dbReference type="Pfam" id="PF13639">
    <property type="entry name" value="zf-RING_2"/>
    <property type="match status" value="1"/>
</dbReference>
<dbReference type="PROSITE" id="PS50089">
    <property type="entry name" value="ZF_RING_2"/>
    <property type="match status" value="1"/>
</dbReference>
<dbReference type="GO" id="GO:0061630">
    <property type="term" value="F:ubiquitin protein ligase activity"/>
    <property type="evidence" value="ECO:0007669"/>
    <property type="project" value="TreeGrafter"/>
</dbReference>
<dbReference type="InterPro" id="IPR013083">
    <property type="entry name" value="Znf_RING/FYVE/PHD"/>
</dbReference>
<evidence type="ECO:0000256" key="3">
    <source>
        <dbReference type="ARBA" id="ARBA00022833"/>
    </source>
</evidence>